<dbReference type="PANTHER" id="PTHR36503">
    <property type="entry name" value="BLR2520 PROTEIN"/>
    <property type="match status" value="1"/>
</dbReference>
<dbReference type="GO" id="GO:0016829">
    <property type="term" value="F:lyase activity"/>
    <property type="evidence" value="ECO:0007669"/>
    <property type="project" value="UniProtKB-KW"/>
</dbReference>
<organism evidence="2 4">
    <name type="scientific">Amycolatopsis regifaucium</name>
    <dbReference type="NCBI Taxonomy" id="546365"/>
    <lineage>
        <taxon>Bacteria</taxon>
        <taxon>Bacillati</taxon>
        <taxon>Actinomycetota</taxon>
        <taxon>Actinomycetes</taxon>
        <taxon>Pseudonocardiales</taxon>
        <taxon>Pseudonocardiaceae</taxon>
        <taxon>Amycolatopsis</taxon>
    </lineage>
</organism>
<feature type="domain" description="VOC" evidence="1">
    <location>
        <begin position="4"/>
        <end position="126"/>
    </location>
</feature>
<dbReference type="PANTHER" id="PTHR36503:SF2">
    <property type="entry name" value="BLR2408 PROTEIN"/>
    <property type="match status" value="1"/>
</dbReference>
<evidence type="ECO:0000313" key="4">
    <source>
        <dbReference type="Proteomes" id="UP000076321"/>
    </source>
</evidence>
<proteinExistence type="predicted"/>
<dbReference type="InterPro" id="IPR037523">
    <property type="entry name" value="VOC_core"/>
</dbReference>
<dbReference type="Gene3D" id="3.10.180.10">
    <property type="entry name" value="2,3-Dihydroxybiphenyl 1,2-Dioxygenase, domain 1"/>
    <property type="match status" value="1"/>
</dbReference>
<protein>
    <submittedName>
        <fullName evidence="2">Lactoylglutathione lyase</fullName>
    </submittedName>
</protein>
<dbReference type="InterPro" id="IPR029068">
    <property type="entry name" value="Glyas_Bleomycin-R_OHBP_Dase"/>
</dbReference>
<evidence type="ECO:0000259" key="1">
    <source>
        <dbReference type="PROSITE" id="PS51819"/>
    </source>
</evidence>
<keyword evidence="2" id="KW-0456">Lyase</keyword>
<keyword evidence="5" id="KW-1185">Reference proteome</keyword>
<dbReference type="SUPFAM" id="SSF54593">
    <property type="entry name" value="Glyoxalase/Bleomycin resistance protein/Dihydroxybiphenyl dioxygenase"/>
    <property type="match status" value="1"/>
</dbReference>
<dbReference type="AlphaFoldDB" id="A0A154MWR2"/>
<name>A0A154MWR2_9PSEU</name>
<gene>
    <name evidence="3" type="ORF">ATP06_0201135</name>
    <name evidence="2" type="ORF">AVL48_20740</name>
</gene>
<dbReference type="PROSITE" id="PS51819">
    <property type="entry name" value="VOC"/>
    <property type="match status" value="1"/>
</dbReference>
<dbReference type="OrthoDB" id="4265398at2"/>
<dbReference type="EMBL" id="LOBU02000001">
    <property type="protein sequence ID" value="OKA11484.1"/>
    <property type="molecule type" value="Genomic_DNA"/>
</dbReference>
<dbReference type="Proteomes" id="UP000076321">
    <property type="component" value="Unassembled WGS sequence"/>
</dbReference>
<evidence type="ECO:0000313" key="5">
    <source>
        <dbReference type="Proteomes" id="UP000186883"/>
    </source>
</evidence>
<dbReference type="EMBL" id="LQCI01000002">
    <property type="protein sequence ID" value="KZB88373.1"/>
    <property type="molecule type" value="Genomic_DNA"/>
</dbReference>
<sequence length="140" mass="14806">MAITQIYVNLPVTDVEASTKVYVAMGGTVNPEFSGDTSVQVVFADAIVVQLMTRGTFATFTKRNPADGPIEVINALAAGSREEVDRLADAALAAGATEPRAAQDMGWLYNRAVDDPDGHSWELLAYNAEALGDNTTAGQD</sequence>
<evidence type="ECO:0000313" key="3">
    <source>
        <dbReference type="EMBL" id="OKA11484.1"/>
    </source>
</evidence>
<evidence type="ECO:0000313" key="2">
    <source>
        <dbReference type="EMBL" id="KZB88373.1"/>
    </source>
</evidence>
<dbReference type="InterPro" id="IPR004360">
    <property type="entry name" value="Glyas_Fos-R_dOase_dom"/>
</dbReference>
<comment type="caution">
    <text evidence="2">The sequence shown here is derived from an EMBL/GenBank/DDBJ whole genome shotgun (WGS) entry which is preliminary data.</text>
</comment>
<dbReference type="RefSeq" id="WP_061983598.1">
    <property type="nucleotide sequence ID" value="NZ_FOPQ01000004.1"/>
</dbReference>
<dbReference type="Pfam" id="PF00903">
    <property type="entry name" value="Glyoxalase"/>
    <property type="match status" value="1"/>
</dbReference>
<reference evidence="3 5" key="2">
    <citation type="submission" date="2016-11" db="EMBL/GenBank/DDBJ databases">
        <title>Genome sequencing of Amycolatopsis regifaucium.</title>
        <authorList>
            <person name="Mayilraj S."/>
            <person name="Kaur N."/>
        </authorList>
    </citation>
    <scope>NUCLEOTIDE SEQUENCE [LARGE SCALE GENOMIC DNA]</scope>
    <source>
        <strain evidence="3 5">GY080</strain>
    </source>
</reference>
<accession>A0A154MWR2</accession>
<dbReference type="Proteomes" id="UP000186883">
    <property type="component" value="Unassembled WGS sequence"/>
</dbReference>
<reference evidence="2 4" key="1">
    <citation type="submission" date="2015-12" db="EMBL/GenBank/DDBJ databases">
        <title>Amycolatopsis regifaucium genome sequencing and assembly.</title>
        <authorList>
            <person name="Mayilraj S."/>
        </authorList>
    </citation>
    <scope>NUCLEOTIDE SEQUENCE [LARGE SCALE GENOMIC DNA]</scope>
    <source>
        <strain evidence="2 4">GY080</strain>
    </source>
</reference>